<feature type="domain" description="PPIase cyclophilin-type" evidence="5">
    <location>
        <begin position="63"/>
        <end position="208"/>
    </location>
</feature>
<dbReference type="InterPro" id="IPR044665">
    <property type="entry name" value="E_coli_cyclophilin_A-like"/>
</dbReference>
<evidence type="ECO:0000259" key="5">
    <source>
        <dbReference type="PROSITE" id="PS50072"/>
    </source>
</evidence>
<evidence type="ECO:0000256" key="1">
    <source>
        <dbReference type="ARBA" id="ARBA00007365"/>
    </source>
</evidence>
<evidence type="ECO:0000313" key="7">
    <source>
        <dbReference type="Proteomes" id="UP000253934"/>
    </source>
</evidence>
<comment type="catalytic activity">
    <reaction evidence="4">
        <text>[protein]-peptidylproline (omega=180) = [protein]-peptidylproline (omega=0)</text>
        <dbReference type="Rhea" id="RHEA:16237"/>
        <dbReference type="Rhea" id="RHEA-COMP:10747"/>
        <dbReference type="Rhea" id="RHEA-COMP:10748"/>
        <dbReference type="ChEBI" id="CHEBI:83833"/>
        <dbReference type="ChEBI" id="CHEBI:83834"/>
        <dbReference type="EC" id="5.2.1.8"/>
    </reaction>
</comment>
<dbReference type="PROSITE" id="PS00170">
    <property type="entry name" value="CSA_PPIASE_1"/>
    <property type="match status" value="1"/>
</dbReference>
<evidence type="ECO:0000256" key="2">
    <source>
        <dbReference type="ARBA" id="ARBA00023110"/>
    </source>
</evidence>
<comment type="similarity">
    <text evidence="1 4">Belongs to the cyclophilin-type PPIase family.</text>
</comment>
<dbReference type="InterPro" id="IPR029000">
    <property type="entry name" value="Cyclophilin-like_dom_sf"/>
</dbReference>
<name>A0A369KWT4_9BACT</name>
<reference evidence="6" key="1">
    <citation type="submission" date="2018-04" db="EMBL/GenBank/DDBJ databases">
        <title>Draft genome sequence of the Candidatus Spirobacillus cienkowskii, a pathogen of freshwater Daphnia species, reconstructed from hemolymph metagenomic reads.</title>
        <authorList>
            <person name="Bresciani L."/>
            <person name="Lemos L.N."/>
            <person name="Wale N."/>
            <person name="Lin J.Y."/>
            <person name="Fernandes G.R."/>
            <person name="Duffy M.A."/>
            <person name="Rodrigues J.M."/>
        </authorList>
    </citation>
    <scope>NUCLEOTIDE SEQUENCE [LARGE SCALE GENOMIC DNA]</scope>
    <source>
        <strain evidence="6">Binning01</strain>
    </source>
</reference>
<comment type="function">
    <text evidence="4">PPIases accelerate the folding of proteins. It catalyzes the cis-trans isomerization of proline imidic peptide bonds in oligopeptides.</text>
</comment>
<dbReference type="PRINTS" id="PR00153">
    <property type="entry name" value="CSAPPISMRASE"/>
</dbReference>
<evidence type="ECO:0000313" key="6">
    <source>
        <dbReference type="EMBL" id="RDB36193.1"/>
    </source>
</evidence>
<keyword evidence="3 4" id="KW-0413">Isomerase</keyword>
<accession>A0A369KWT4</accession>
<evidence type="ECO:0000256" key="3">
    <source>
        <dbReference type="ARBA" id="ARBA00023235"/>
    </source>
</evidence>
<organism evidence="6 7">
    <name type="scientific">Spirobacillus cienkowskii</name>
    <dbReference type="NCBI Taxonomy" id="495820"/>
    <lineage>
        <taxon>Bacteria</taxon>
        <taxon>Pseudomonadati</taxon>
        <taxon>Bdellovibrionota</taxon>
        <taxon>Oligoflexia</taxon>
        <taxon>Silvanigrellales</taxon>
        <taxon>Spirobacillus</taxon>
    </lineage>
</organism>
<proteinExistence type="inferred from homology"/>
<evidence type="ECO:0000256" key="4">
    <source>
        <dbReference type="RuleBase" id="RU363019"/>
    </source>
</evidence>
<dbReference type="EC" id="5.2.1.8" evidence="4"/>
<dbReference type="InterPro" id="IPR020892">
    <property type="entry name" value="Cyclophilin-type_PPIase_CS"/>
</dbReference>
<dbReference type="GO" id="GO:0006457">
    <property type="term" value="P:protein folding"/>
    <property type="evidence" value="ECO:0007669"/>
    <property type="project" value="InterPro"/>
</dbReference>
<protein>
    <recommendedName>
        <fullName evidence="4">Peptidyl-prolyl cis-trans isomerase</fullName>
        <shortName evidence="4">PPIase</shortName>
        <ecNumber evidence="4">5.2.1.8</ecNumber>
    </recommendedName>
</protein>
<dbReference type="SUPFAM" id="SSF50891">
    <property type="entry name" value="Cyclophilin-like"/>
    <property type="match status" value="1"/>
</dbReference>
<dbReference type="Gene3D" id="2.40.100.10">
    <property type="entry name" value="Cyclophilin-like"/>
    <property type="match status" value="1"/>
</dbReference>
<dbReference type="Pfam" id="PF00160">
    <property type="entry name" value="Pro_isomerase"/>
    <property type="match status" value="1"/>
</dbReference>
<dbReference type="InterPro" id="IPR002130">
    <property type="entry name" value="Cyclophilin-type_PPIase_dom"/>
</dbReference>
<sequence length="230" mass="26156">MNQKVKIILTTILLSNFFYIQTIYAENERKISSKIDLKKKSQKQHSTSPEELSTKGNIQVVMNTSLGKIKLELFKEKDPLTVNNFLSYVKAGFYNGTIFHRIIDGFIIQGGAYDKNFNEKINKQPSIKNMSHLGLKNTIGTIAMARKPNAPDSATSQFFINLLNNQNLDYQRNEHGYAVFGKITSGLEIVQKIAKQKIGQREGMYYVPFYPEFAIIHSIECSECSLNNTN</sequence>
<dbReference type="PROSITE" id="PS50072">
    <property type="entry name" value="CSA_PPIASE_2"/>
    <property type="match status" value="1"/>
</dbReference>
<comment type="caution">
    <text evidence="6">The sequence shown here is derived from an EMBL/GenBank/DDBJ whole genome shotgun (WGS) entry which is preliminary data.</text>
</comment>
<dbReference type="Proteomes" id="UP000253934">
    <property type="component" value="Unassembled WGS sequence"/>
</dbReference>
<keyword evidence="2 4" id="KW-0697">Rotamase</keyword>
<dbReference type="EMBL" id="QOVW01000065">
    <property type="protein sequence ID" value="RDB36193.1"/>
    <property type="molecule type" value="Genomic_DNA"/>
</dbReference>
<dbReference type="AlphaFoldDB" id="A0A369KWT4"/>
<gene>
    <name evidence="6" type="ORF">DCC88_06330</name>
</gene>
<dbReference type="GO" id="GO:0003755">
    <property type="term" value="F:peptidyl-prolyl cis-trans isomerase activity"/>
    <property type="evidence" value="ECO:0007669"/>
    <property type="project" value="UniProtKB-UniRule"/>
</dbReference>
<dbReference type="PANTHER" id="PTHR43246">
    <property type="entry name" value="PEPTIDYL-PROLYL CIS-TRANS ISOMERASE CYP38, CHLOROPLASTIC"/>
    <property type="match status" value="1"/>
</dbReference>
<keyword evidence="7" id="KW-1185">Reference proteome</keyword>